<dbReference type="EMBL" id="JAHRIM010091516">
    <property type="protein sequence ID" value="MEQ2277430.1"/>
    <property type="molecule type" value="Genomic_DNA"/>
</dbReference>
<proteinExistence type="predicted"/>
<gene>
    <name evidence="1" type="ORF">XENORESO_002516</name>
</gene>
<keyword evidence="2" id="KW-1185">Reference proteome</keyword>
<sequence>MSSNSQKRKGMACSRGQTQDGNTLLRVQVWWRARRQKAPTGRKIKCSARSLSLAQVERVFTADTTDGSIFCTTV</sequence>
<accession>A0ABV0X7T1</accession>
<dbReference type="Proteomes" id="UP001444071">
    <property type="component" value="Unassembled WGS sequence"/>
</dbReference>
<organism evidence="1 2">
    <name type="scientific">Xenotaenia resolanae</name>
    <dbReference type="NCBI Taxonomy" id="208358"/>
    <lineage>
        <taxon>Eukaryota</taxon>
        <taxon>Metazoa</taxon>
        <taxon>Chordata</taxon>
        <taxon>Craniata</taxon>
        <taxon>Vertebrata</taxon>
        <taxon>Euteleostomi</taxon>
        <taxon>Actinopterygii</taxon>
        <taxon>Neopterygii</taxon>
        <taxon>Teleostei</taxon>
        <taxon>Neoteleostei</taxon>
        <taxon>Acanthomorphata</taxon>
        <taxon>Ovalentaria</taxon>
        <taxon>Atherinomorphae</taxon>
        <taxon>Cyprinodontiformes</taxon>
        <taxon>Goodeidae</taxon>
        <taxon>Xenotaenia</taxon>
    </lineage>
</organism>
<evidence type="ECO:0000313" key="1">
    <source>
        <dbReference type="EMBL" id="MEQ2277430.1"/>
    </source>
</evidence>
<comment type="caution">
    <text evidence="1">The sequence shown here is derived from an EMBL/GenBank/DDBJ whole genome shotgun (WGS) entry which is preliminary data.</text>
</comment>
<protein>
    <submittedName>
        <fullName evidence="1">Uncharacterized protein</fullName>
    </submittedName>
</protein>
<name>A0ABV0X7T1_9TELE</name>
<reference evidence="1 2" key="1">
    <citation type="submission" date="2021-06" db="EMBL/GenBank/DDBJ databases">
        <authorList>
            <person name="Palmer J.M."/>
        </authorList>
    </citation>
    <scope>NUCLEOTIDE SEQUENCE [LARGE SCALE GENOMIC DNA]</scope>
    <source>
        <strain evidence="1 2">XR_2019</strain>
        <tissue evidence="1">Muscle</tissue>
    </source>
</reference>
<evidence type="ECO:0000313" key="2">
    <source>
        <dbReference type="Proteomes" id="UP001444071"/>
    </source>
</evidence>